<dbReference type="InterPro" id="IPR016047">
    <property type="entry name" value="M23ase_b-sheet_dom"/>
</dbReference>
<dbReference type="Gene3D" id="2.70.70.10">
    <property type="entry name" value="Glucose Permease (Domain IIA)"/>
    <property type="match status" value="1"/>
</dbReference>
<sequence>MSGQHGQIRHSASRWPALLVAAVILGSIGAVGPAGASAAGSPAGLPLVAAATAPRAPVLPDGDWAWPTPDRHRVLAPFRSPAHAYGPGHRGVDVAASGQVRAPADGVVAFAGVVVDRPLLTIDHGNGLVTTLEPVSTALTPGAAVTRGSAVGTTAAGGHTPAGALHVGVRWNGEYINPMLLFGGVERAVLLPCGSGC</sequence>
<comment type="caution">
    <text evidence="2">The sequence shown here is derived from an EMBL/GenBank/DDBJ whole genome shotgun (WGS) entry which is preliminary data.</text>
</comment>
<gene>
    <name evidence="2" type="ORF">RBR11_05070</name>
</gene>
<dbReference type="InterPro" id="IPR050570">
    <property type="entry name" value="Cell_wall_metabolism_enzyme"/>
</dbReference>
<dbReference type="SUPFAM" id="SSF51261">
    <property type="entry name" value="Duplicated hybrid motif"/>
    <property type="match status" value="1"/>
</dbReference>
<name>A0ABU0XDT4_9MICO</name>
<dbReference type="RefSeq" id="WP_308488212.1">
    <property type="nucleotide sequence ID" value="NZ_JAVFCB010000002.1"/>
</dbReference>
<evidence type="ECO:0000313" key="3">
    <source>
        <dbReference type="Proteomes" id="UP001230289"/>
    </source>
</evidence>
<accession>A0ABU0XDT4</accession>
<evidence type="ECO:0000313" key="2">
    <source>
        <dbReference type="EMBL" id="MDQ4213279.1"/>
    </source>
</evidence>
<reference evidence="2 3" key="1">
    <citation type="submission" date="2023-08" db="EMBL/GenBank/DDBJ databases">
        <title>Microbacterium sp. nov., isolated from a waste landfill.</title>
        <authorList>
            <person name="Wen W."/>
        </authorList>
    </citation>
    <scope>NUCLEOTIDE SEQUENCE [LARGE SCALE GENOMIC DNA]</scope>
    <source>
        <strain evidence="2 3">ASV81</strain>
    </source>
</reference>
<protein>
    <submittedName>
        <fullName evidence="2">Peptidoglycan DD-metalloendopeptidase family protein</fullName>
    </submittedName>
</protein>
<organism evidence="2 3">
    <name type="scientific">Microbacterium capsulatum</name>
    <dbReference type="NCBI Taxonomy" id="3041921"/>
    <lineage>
        <taxon>Bacteria</taxon>
        <taxon>Bacillati</taxon>
        <taxon>Actinomycetota</taxon>
        <taxon>Actinomycetes</taxon>
        <taxon>Micrococcales</taxon>
        <taxon>Microbacteriaceae</taxon>
        <taxon>Microbacterium</taxon>
    </lineage>
</organism>
<proteinExistence type="predicted"/>
<evidence type="ECO:0000259" key="1">
    <source>
        <dbReference type="Pfam" id="PF01551"/>
    </source>
</evidence>
<dbReference type="EMBL" id="JAVFCB010000002">
    <property type="protein sequence ID" value="MDQ4213279.1"/>
    <property type="molecule type" value="Genomic_DNA"/>
</dbReference>
<keyword evidence="3" id="KW-1185">Reference proteome</keyword>
<dbReference type="InterPro" id="IPR011055">
    <property type="entry name" value="Dup_hybrid_motif"/>
</dbReference>
<dbReference type="PANTHER" id="PTHR21666:SF270">
    <property type="entry name" value="MUREIN HYDROLASE ACTIVATOR ENVC"/>
    <property type="match status" value="1"/>
</dbReference>
<dbReference type="PANTHER" id="PTHR21666">
    <property type="entry name" value="PEPTIDASE-RELATED"/>
    <property type="match status" value="1"/>
</dbReference>
<dbReference type="Pfam" id="PF01551">
    <property type="entry name" value="Peptidase_M23"/>
    <property type="match status" value="1"/>
</dbReference>
<feature type="domain" description="M23ase beta-sheet core" evidence="1">
    <location>
        <begin position="88"/>
        <end position="178"/>
    </location>
</feature>
<dbReference type="Proteomes" id="UP001230289">
    <property type="component" value="Unassembled WGS sequence"/>
</dbReference>